<evidence type="ECO:0000313" key="3">
    <source>
        <dbReference type="Proteomes" id="UP000516314"/>
    </source>
</evidence>
<dbReference type="AlphaFoldDB" id="A0A7G2E7X8"/>
<dbReference type="EMBL" id="LR881467">
    <property type="protein sequence ID" value="CAD5319090.1"/>
    <property type="molecule type" value="Genomic_DNA"/>
</dbReference>
<sequence>MHYHGCFCARCRVSTSPLPVIVMITVALVLLALSSVVQFEVAVSSGILDVYVKQICVR</sequence>
<reference evidence="2 3" key="1">
    <citation type="submission" date="2020-09" db="EMBL/GenBank/DDBJ databases">
        <authorList>
            <person name="Ashkenazy H."/>
        </authorList>
    </citation>
    <scope>NUCLEOTIDE SEQUENCE [LARGE SCALE GENOMIC DNA]</scope>
    <source>
        <strain evidence="3">cv. Cdm-0</strain>
    </source>
</reference>
<evidence type="ECO:0000313" key="2">
    <source>
        <dbReference type="EMBL" id="CAD5319090.1"/>
    </source>
</evidence>
<keyword evidence="1" id="KW-0812">Transmembrane</keyword>
<accession>A0A7G2E7X8</accession>
<evidence type="ECO:0000256" key="1">
    <source>
        <dbReference type="SAM" id="Phobius"/>
    </source>
</evidence>
<protein>
    <submittedName>
        <fullName evidence="2">(thale cress) hypothetical protein</fullName>
    </submittedName>
</protein>
<proteinExistence type="predicted"/>
<feature type="transmembrane region" description="Helical" evidence="1">
    <location>
        <begin position="20"/>
        <end position="39"/>
    </location>
</feature>
<dbReference type="Proteomes" id="UP000516314">
    <property type="component" value="Chromosome 2"/>
</dbReference>
<name>A0A7G2E7X8_ARATH</name>
<organism evidence="2 3">
    <name type="scientific">Arabidopsis thaliana</name>
    <name type="common">Mouse-ear cress</name>
    <dbReference type="NCBI Taxonomy" id="3702"/>
    <lineage>
        <taxon>Eukaryota</taxon>
        <taxon>Viridiplantae</taxon>
        <taxon>Streptophyta</taxon>
        <taxon>Embryophyta</taxon>
        <taxon>Tracheophyta</taxon>
        <taxon>Spermatophyta</taxon>
        <taxon>Magnoliopsida</taxon>
        <taxon>eudicotyledons</taxon>
        <taxon>Gunneridae</taxon>
        <taxon>Pentapetalae</taxon>
        <taxon>rosids</taxon>
        <taxon>malvids</taxon>
        <taxon>Brassicales</taxon>
        <taxon>Brassicaceae</taxon>
        <taxon>Camelineae</taxon>
        <taxon>Arabidopsis</taxon>
    </lineage>
</organism>
<keyword evidence="1" id="KW-0472">Membrane</keyword>
<gene>
    <name evidence="2" type="ORF">AT9943_LOCUS7289</name>
</gene>
<keyword evidence="1" id="KW-1133">Transmembrane helix</keyword>